<keyword evidence="7" id="KW-1185">Reference proteome</keyword>
<organism evidence="6 7">
    <name type="scientific">Salsuginibacillus halophilus</name>
    <dbReference type="NCBI Taxonomy" id="517424"/>
    <lineage>
        <taxon>Bacteria</taxon>
        <taxon>Bacillati</taxon>
        <taxon>Bacillota</taxon>
        <taxon>Bacilli</taxon>
        <taxon>Bacillales</taxon>
        <taxon>Bacillaceae</taxon>
        <taxon>Salsuginibacillus</taxon>
    </lineage>
</organism>
<comment type="subcellular location">
    <subcellularLocation>
        <location evidence="3">Cytoplasm</location>
    </subcellularLocation>
</comment>
<dbReference type="InterPro" id="IPR035956">
    <property type="entry name" value="RimP_N_sf"/>
</dbReference>
<evidence type="ECO:0000256" key="2">
    <source>
        <dbReference type="ARBA" id="ARBA00022517"/>
    </source>
</evidence>
<dbReference type="Pfam" id="PF17384">
    <property type="entry name" value="DUF150_C"/>
    <property type="match status" value="1"/>
</dbReference>
<dbReference type="Proteomes" id="UP000242310">
    <property type="component" value="Unassembled WGS sequence"/>
</dbReference>
<dbReference type="EMBL" id="PYAV01000001">
    <property type="protein sequence ID" value="PSL51227.1"/>
    <property type="molecule type" value="Genomic_DNA"/>
</dbReference>
<proteinExistence type="inferred from homology"/>
<dbReference type="AlphaFoldDB" id="A0A2P8HYE1"/>
<dbReference type="NCBIfam" id="NF000928">
    <property type="entry name" value="PRK00092.1-2"/>
    <property type="match status" value="1"/>
</dbReference>
<accession>A0A2P8HYE1</accession>
<dbReference type="InterPro" id="IPR028989">
    <property type="entry name" value="RimP_N"/>
</dbReference>
<evidence type="ECO:0000313" key="6">
    <source>
        <dbReference type="EMBL" id="PSL51227.1"/>
    </source>
</evidence>
<dbReference type="FunFam" id="3.30.300.70:FF:000001">
    <property type="entry name" value="Ribosome maturation factor RimP"/>
    <property type="match status" value="1"/>
</dbReference>
<dbReference type="PANTHER" id="PTHR33867:SF1">
    <property type="entry name" value="RIBOSOME MATURATION FACTOR RIMP"/>
    <property type="match status" value="1"/>
</dbReference>
<dbReference type="InterPro" id="IPR003728">
    <property type="entry name" value="Ribosome_maturation_RimP"/>
</dbReference>
<evidence type="ECO:0000256" key="3">
    <source>
        <dbReference type="HAMAP-Rule" id="MF_01077"/>
    </source>
</evidence>
<dbReference type="GO" id="GO:0006412">
    <property type="term" value="P:translation"/>
    <property type="evidence" value="ECO:0007669"/>
    <property type="project" value="TreeGrafter"/>
</dbReference>
<sequence>MPKPMTEFAAEVAEPIVADLGLELVDVEYKQEGKHWFLRLFIDSETGVDLDDCQRVSERVSEKLDADDPVNEAYYLEVSSPGAERPLYNEKDITRAIGRNVHLTTHQPVHGENVIEGELSAFDGETLTVQMKQKHKVVPFEVEYQNIAHIRLAVLF</sequence>
<dbReference type="CDD" id="cd01734">
    <property type="entry name" value="YlxS_C"/>
    <property type="match status" value="1"/>
</dbReference>
<keyword evidence="2 3" id="KW-0690">Ribosome biogenesis</keyword>
<evidence type="ECO:0000256" key="1">
    <source>
        <dbReference type="ARBA" id="ARBA00022490"/>
    </source>
</evidence>
<dbReference type="HAMAP" id="MF_01077">
    <property type="entry name" value="RimP"/>
    <property type="match status" value="1"/>
</dbReference>
<evidence type="ECO:0000313" key="7">
    <source>
        <dbReference type="Proteomes" id="UP000242310"/>
    </source>
</evidence>
<comment type="similarity">
    <text evidence="3">Belongs to the RimP family.</text>
</comment>
<dbReference type="OrthoDB" id="9805006at2"/>
<dbReference type="SUPFAM" id="SSF75420">
    <property type="entry name" value="YhbC-like, N-terminal domain"/>
    <property type="match status" value="1"/>
</dbReference>
<protein>
    <recommendedName>
        <fullName evidence="3">Ribosome maturation factor RimP</fullName>
    </recommendedName>
</protein>
<name>A0A2P8HYE1_9BACI</name>
<reference evidence="6 7" key="1">
    <citation type="submission" date="2018-03" db="EMBL/GenBank/DDBJ databases">
        <title>Genomic Encyclopedia of Type Strains, Phase III (KMG-III): the genomes of soil and plant-associated and newly described type strains.</title>
        <authorList>
            <person name="Whitman W."/>
        </authorList>
    </citation>
    <scope>NUCLEOTIDE SEQUENCE [LARGE SCALE GENOMIC DNA]</scope>
    <source>
        <strain evidence="6 7">CGMCC 1.07653</strain>
    </source>
</reference>
<dbReference type="Gene3D" id="2.30.30.180">
    <property type="entry name" value="Ribosome maturation factor RimP, C-terminal domain"/>
    <property type="match status" value="1"/>
</dbReference>
<keyword evidence="1 3" id="KW-0963">Cytoplasm</keyword>
<dbReference type="PANTHER" id="PTHR33867">
    <property type="entry name" value="RIBOSOME MATURATION FACTOR RIMP"/>
    <property type="match status" value="1"/>
</dbReference>
<dbReference type="RefSeq" id="WP_106587308.1">
    <property type="nucleotide sequence ID" value="NZ_PYAV01000001.1"/>
</dbReference>
<dbReference type="GO" id="GO:0000028">
    <property type="term" value="P:ribosomal small subunit assembly"/>
    <property type="evidence" value="ECO:0007669"/>
    <property type="project" value="TreeGrafter"/>
</dbReference>
<feature type="domain" description="Ribosome maturation factor RimP C-terminal" evidence="5">
    <location>
        <begin position="89"/>
        <end position="155"/>
    </location>
</feature>
<feature type="domain" description="Ribosome maturation factor RimP N-terminal" evidence="4">
    <location>
        <begin position="13"/>
        <end position="84"/>
    </location>
</feature>
<gene>
    <name evidence="3" type="primary">rimP</name>
    <name evidence="6" type="ORF">B0H94_101137</name>
</gene>
<dbReference type="InterPro" id="IPR036847">
    <property type="entry name" value="RimP_C_sf"/>
</dbReference>
<comment type="function">
    <text evidence="3">Required for maturation of 30S ribosomal subunits.</text>
</comment>
<dbReference type="InterPro" id="IPR028998">
    <property type="entry name" value="RimP_C"/>
</dbReference>
<dbReference type="Pfam" id="PF02576">
    <property type="entry name" value="RimP_N"/>
    <property type="match status" value="1"/>
</dbReference>
<comment type="caution">
    <text evidence="6">The sequence shown here is derived from an EMBL/GenBank/DDBJ whole genome shotgun (WGS) entry which is preliminary data.</text>
</comment>
<dbReference type="SUPFAM" id="SSF74942">
    <property type="entry name" value="YhbC-like, C-terminal domain"/>
    <property type="match status" value="1"/>
</dbReference>
<dbReference type="Gene3D" id="3.30.300.70">
    <property type="entry name" value="RimP-like superfamily, N-terminal"/>
    <property type="match status" value="1"/>
</dbReference>
<evidence type="ECO:0000259" key="5">
    <source>
        <dbReference type="Pfam" id="PF17384"/>
    </source>
</evidence>
<evidence type="ECO:0000259" key="4">
    <source>
        <dbReference type="Pfam" id="PF02576"/>
    </source>
</evidence>
<dbReference type="GO" id="GO:0005829">
    <property type="term" value="C:cytosol"/>
    <property type="evidence" value="ECO:0007669"/>
    <property type="project" value="TreeGrafter"/>
</dbReference>